<dbReference type="Pfam" id="PF00400">
    <property type="entry name" value="WD40"/>
    <property type="match status" value="1"/>
</dbReference>
<sequence length="391" mass="42311">MILITLAPSTAFAVDTLPSSSNLLHISIEPIHLRDTDSVELSLFATTADRRINMVKLDSGSFDLINSHLQTNDSPVLSSFVLRSRYLITASMSGKVTLFDLLRKEKLVVRQDHSKYVVQLAHWEGGNDIFLATAGWDKKILIYRLELATGGKPSLGAPIGAANLPTNPESIIFAEHPDSTLPVLLASRKDSTHLYFFLVPSSTSDVLASPLPLQMLGKQNLAPHSNAWISFTPSSVALSPIDSSLIAIATSAVPHMKLIIARLLLPPLPSFEASAAIQPELSQASQVRTALALQEREAAAILINVTTLSPQTQYSTPALAWRPDGSGIWVNSDDGVIRGIETGTGKVVATLRGHEAGSKIRCLWAGMVGEEEWLVSGGFDRKLIVWRETKA</sequence>
<proteinExistence type="predicted"/>
<evidence type="ECO:0000256" key="1">
    <source>
        <dbReference type="ARBA" id="ARBA00022574"/>
    </source>
</evidence>
<dbReference type="EMBL" id="MU006098">
    <property type="protein sequence ID" value="KAF2837993.1"/>
    <property type="molecule type" value="Genomic_DNA"/>
</dbReference>
<dbReference type="AlphaFoldDB" id="A0A9P4SAE4"/>
<gene>
    <name evidence="3" type="ORF">M501DRAFT_995262</name>
</gene>
<dbReference type="InterPro" id="IPR036322">
    <property type="entry name" value="WD40_repeat_dom_sf"/>
</dbReference>
<dbReference type="InterPro" id="IPR015943">
    <property type="entry name" value="WD40/YVTN_repeat-like_dom_sf"/>
</dbReference>
<evidence type="ECO:0000313" key="3">
    <source>
        <dbReference type="EMBL" id="KAF2837993.1"/>
    </source>
</evidence>
<reference evidence="3" key="1">
    <citation type="journal article" date="2020" name="Stud. Mycol.">
        <title>101 Dothideomycetes genomes: a test case for predicting lifestyles and emergence of pathogens.</title>
        <authorList>
            <person name="Haridas S."/>
            <person name="Albert R."/>
            <person name="Binder M."/>
            <person name="Bloem J."/>
            <person name="Labutti K."/>
            <person name="Salamov A."/>
            <person name="Andreopoulos B."/>
            <person name="Baker S."/>
            <person name="Barry K."/>
            <person name="Bills G."/>
            <person name="Bluhm B."/>
            <person name="Cannon C."/>
            <person name="Castanera R."/>
            <person name="Culley D."/>
            <person name="Daum C."/>
            <person name="Ezra D."/>
            <person name="Gonzalez J."/>
            <person name="Henrissat B."/>
            <person name="Kuo A."/>
            <person name="Liang C."/>
            <person name="Lipzen A."/>
            <person name="Lutzoni F."/>
            <person name="Magnuson J."/>
            <person name="Mondo S."/>
            <person name="Nolan M."/>
            <person name="Ohm R."/>
            <person name="Pangilinan J."/>
            <person name="Park H.-J."/>
            <person name="Ramirez L."/>
            <person name="Alfaro M."/>
            <person name="Sun H."/>
            <person name="Tritt A."/>
            <person name="Yoshinaga Y."/>
            <person name="Zwiers L.-H."/>
            <person name="Turgeon B."/>
            <person name="Goodwin S."/>
            <person name="Spatafora J."/>
            <person name="Crous P."/>
            <person name="Grigoriev I."/>
        </authorList>
    </citation>
    <scope>NUCLEOTIDE SEQUENCE</scope>
    <source>
        <strain evidence="3">CBS 101060</strain>
    </source>
</reference>
<evidence type="ECO:0000256" key="2">
    <source>
        <dbReference type="ARBA" id="ARBA00022737"/>
    </source>
</evidence>
<name>A0A9P4SAE4_9PEZI</name>
<dbReference type="SUPFAM" id="SSF50978">
    <property type="entry name" value="WD40 repeat-like"/>
    <property type="match status" value="1"/>
</dbReference>
<keyword evidence="1" id="KW-0853">WD repeat</keyword>
<protein>
    <recommendedName>
        <fullName evidence="5">WD40 repeat-like protein</fullName>
    </recommendedName>
</protein>
<dbReference type="PANTHER" id="PTHR19848:SF8">
    <property type="entry name" value="F-BOX AND WD REPEAT DOMAIN CONTAINING 7"/>
    <property type="match status" value="1"/>
</dbReference>
<dbReference type="OrthoDB" id="1932312at2759"/>
<accession>A0A9P4SAE4</accession>
<keyword evidence="2" id="KW-0677">Repeat</keyword>
<evidence type="ECO:0008006" key="5">
    <source>
        <dbReference type="Google" id="ProtNLM"/>
    </source>
</evidence>
<comment type="caution">
    <text evidence="3">The sequence shown here is derived from an EMBL/GenBank/DDBJ whole genome shotgun (WGS) entry which is preliminary data.</text>
</comment>
<dbReference type="SMART" id="SM00320">
    <property type="entry name" value="WD40"/>
    <property type="match status" value="4"/>
</dbReference>
<dbReference type="Gene3D" id="2.130.10.10">
    <property type="entry name" value="YVTN repeat-like/Quinoprotein amine dehydrogenase"/>
    <property type="match status" value="2"/>
</dbReference>
<dbReference type="Proteomes" id="UP000799429">
    <property type="component" value="Unassembled WGS sequence"/>
</dbReference>
<dbReference type="PANTHER" id="PTHR19848">
    <property type="entry name" value="WD40 REPEAT PROTEIN"/>
    <property type="match status" value="1"/>
</dbReference>
<dbReference type="InterPro" id="IPR001680">
    <property type="entry name" value="WD40_rpt"/>
</dbReference>
<keyword evidence="4" id="KW-1185">Reference proteome</keyword>
<organism evidence="3 4">
    <name type="scientific">Patellaria atrata CBS 101060</name>
    <dbReference type="NCBI Taxonomy" id="1346257"/>
    <lineage>
        <taxon>Eukaryota</taxon>
        <taxon>Fungi</taxon>
        <taxon>Dikarya</taxon>
        <taxon>Ascomycota</taxon>
        <taxon>Pezizomycotina</taxon>
        <taxon>Dothideomycetes</taxon>
        <taxon>Dothideomycetes incertae sedis</taxon>
        <taxon>Patellariales</taxon>
        <taxon>Patellariaceae</taxon>
        <taxon>Patellaria</taxon>
    </lineage>
</organism>
<evidence type="ECO:0000313" key="4">
    <source>
        <dbReference type="Proteomes" id="UP000799429"/>
    </source>
</evidence>